<evidence type="ECO:0000259" key="7">
    <source>
        <dbReference type="PROSITE" id="PS50888"/>
    </source>
</evidence>
<evidence type="ECO:0000256" key="5">
    <source>
        <dbReference type="ARBA" id="ARBA00023242"/>
    </source>
</evidence>
<evidence type="ECO:0000256" key="6">
    <source>
        <dbReference type="SAM" id="MobiDB-lite"/>
    </source>
</evidence>
<dbReference type="GO" id="GO:0005634">
    <property type="term" value="C:nucleus"/>
    <property type="evidence" value="ECO:0007669"/>
    <property type="project" value="UniProtKB-SubCell"/>
</dbReference>
<dbReference type="Pfam" id="PF00010">
    <property type="entry name" value="HLH"/>
    <property type="match status" value="1"/>
</dbReference>
<feature type="region of interest" description="Disordered" evidence="6">
    <location>
        <begin position="1"/>
        <end position="96"/>
    </location>
</feature>
<evidence type="ECO:0000313" key="8">
    <source>
        <dbReference type="EMBL" id="OQV17514.1"/>
    </source>
</evidence>
<dbReference type="Proteomes" id="UP000192578">
    <property type="component" value="Unassembled WGS sequence"/>
</dbReference>
<name>A0A1W0WQN6_HYPEX</name>
<feature type="region of interest" description="Disordered" evidence="6">
    <location>
        <begin position="296"/>
        <end position="315"/>
    </location>
</feature>
<dbReference type="OrthoDB" id="10029128at2759"/>
<feature type="compositionally biased region" description="Basic and acidic residues" evidence="6">
    <location>
        <begin position="1"/>
        <end position="19"/>
    </location>
</feature>
<dbReference type="InterPro" id="IPR011598">
    <property type="entry name" value="bHLH_dom"/>
</dbReference>
<comment type="caution">
    <text evidence="8">The sequence shown here is derived from an EMBL/GenBank/DDBJ whole genome shotgun (WGS) entry which is preliminary data.</text>
</comment>
<dbReference type="GO" id="GO:0000978">
    <property type="term" value="F:RNA polymerase II cis-regulatory region sequence-specific DNA binding"/>
    <property type="evidence" value="ECO:0007669"/>
    <property type="project" value="TreeGrafter"/>
</dbReference>
<evidence type="ECO:0000256" key="2">
    <source>
        <dbReference type="ARBA" id="ARBA00023015"/>
    </source>
</evidence>
<dbReference type="EMBL" id="MTYJ01000060">
    <property type="protein sequence ID" value="OQV17514.1"/>
    <property type="molecule type" value="Genomic_DNA"/>
</dbReference>
<accession>A0A1W0WQN6</accession>
<dbReference type="AlphaFoldDB" id="A0A1W0WQN6"/>
<evidence type="ECO:0000256" key="3">
    <source>
        <dbReference type="ARBA" id="ARBA00023125"/>
    </source>
</evidence>
<dbReference type="GO" id="GO:0000981">
    <property type="term" value="F:DNA-binding transcription factor activity, RNA polymerase II-specific"/>
    <property type="evidence" value="ECO:0007669"/>
    <property type="project" value="TreeGrafter"/>
</dbReference>
<evidence type="ECO:0000313" key="9">
    <source>
        <dbReference type="Proteomes" id="UP000192578"/>
    </source>
</evidence>
<feature type="compositionally biased region" description="Low complexity" evidence="6">
    <location>
        <begin position="21"/>
        <end position="32"/>
    </location>
</feature>
<reference evidence="9" key="1">
    <citation type="submission" date="2017-01" db="EMBL/GenBank/DDBJ databases">
        <title>Comparative genomics of anhydrobiosis in the tardigrade Hypsibius dujardini.</title>
        <authorList>
            <person name="Yoshida Y."/>
            <person name="Koutsovoulos G."/>
            <person name="Laetsch D."/>
            <person name="Stevens L."/>
            <person name="Kumar S."/>
            <person name="Horikawa D."/>
            <person name="Ishino K."/>
            <person name="Komine S."/>
            <person name="Tomita M."/>
            <person name="Blaxter M."/>
            <person name="Arakawa K."/>
        </authorList>
    </citation>
    <scope>NUCLEOTIDE SEQUENCE [LARGE SCALE GENOMIC DNA]</scope>
    <source>
        <strain evidence="9">Z151</strain>
    </source>
</reference>
<dbReference type="Gene3D" id="4.10.280.10">
    <property type="entry name" value="Helix-loop-helix DNA-binding domain"/>
    <property type="match status" value="1"/>
</dbReference>
<sequence length="369" mass="40124">MAQNRDRDEEIGSEERKVFESSSSAARSPDSRGNSLDSSSRTAEESSKNGHSAREKRKTSEGKPRSPASQVSSGCDDPLDQDKKSRREAANSNERRRMMSINNGFLNLQLLLPKSYVKRGEKMSKAAILHSTVDFINKLLQDHQNLQVQNNNLMQKVNSTRLDSGGESNDEGVEVEVEPTSGAADLVTLIDHWKAKYNRERDLRAQTIEEFRRLIMDAIDCCPSGFSKRESFNAALRRRSKSPTPASDGQMAPSPKTSSPMPPANGKCDVDSLAPTMEGGVPVISIPETGPVSAITGSGNKGTVAPGNAGAPPDRASLKPLTGFDILYQAITYSETLDGPEPVCGSQDSGVVLTMAEEDGERTRKKRRK</sequence>
<keyword evidence="4" id="KW-0804">Transcription</keyword>
<proteinExistence type="predicted"/>
<dbReference type="InterPro" id="IPR036638">
    <property type="entry name" value="HLH_DNA-bd_sf"/>
</dbReference>
<feature type="region of interest" description="Disordered" evidence="6">
    <location>
        <begin position="339"/>
        <end position="369"/>
    </location>
</feature>
<keyword evidence="9" id="KW-1185">Reference proteome</keyword>
<feature type="domain" description="BHLH" evidence="7">
    <location>
        <begin position="85"/>
        <end position="139"/>
    </location>
</feature>
<dbReference type="InterPro" id="IPR052207">
    <property type="entry name" value="Max-like/E-box_TFs"/>
</dbReference>
<comment type="subcellular location">
    <subcellularLocation>
        <location evidence="1">Nucleus</location>
    </subcellularLocation>
</comment>
<keyword evidence="3" id="KW-0238">DNA-binding</keyword>
<evidence type="ECO:0000256" key="1">
    <source>
        <dbReference type="ARBA" id="ARBA00004123"/>
    </source>
</evidence>
<dbReference type="GO" id="GO:0046983">
    <property type="term" value="F:protein dimerization activity"/>
    <property type="evidence" value="ECO:0007669"/>
    <property type="project" value="InterPro"/>
</dbReference>
<feature type="region of interest" description="Disordered" evidence="6">
    <location>
        <begin position="234"/>
        <end position="285"/>
    </location>
</feature>
<keyword evidence="5" id="KW-0539">Nucleus</keyword>
<protein>
    <recommendedName>
        <fullName evidence="7">BHLH domain-containing protein</fullName>
    </recommendedName>
</protein>
<feature type="compositionally biased region" description="Basic and acidic residues" evidence="6">
    <location>
        <begin position="80"/>
        <end position="96"/>
    </location>
</feature>
<evidence type="ECO:0000256" key="4">
    <source>
        <dbReference type="ARBA" id="ARBA00023163"/>
    </source>
</evidence>
<dbReference type="PANTHER" id="PTHR15741">
    <property type="entry name" value="BASIC HELIX-LOOP-HELIX ZIP TRANSCRIPTION FACTOR"/>
    <property type="match status" value="1"/>
</dbReference>
<dbReference type="SMART" id="SM00353">
    <property type="entry name" value="HLH"/>
    <property type="match status" value="1"/>
</dbReference>
<dbReference type="SUPFAM" id="SSF47459">
    <property type="entry name" value="HLH, helix-loop-helix DNA-binding domain"/>
    <property type="match status" value="1"/>
</dbReference>
<dbReference type="PROSITE" id="PS50888">
    <property type="entry name" value="BHLH"/>
    <property type="match status" value="1"/>
</dbReference>
<keyword evidence="2" id="KW-0805">Transcription regulation</keyword>
<gene>
    <name evidence="8" type="ORF">BV898_08447</name>
</gene>
<dbReference type="PANTHER" id="PTHR15741:SF27">
    <property type="entry name" value="TRANSCRIPTION FACTOR AP-4"/>
    <property type="match status" value="1"/>
</dbReference>
<organism evidence="8 9">
    <name type="scientific">Hypsibius exemplaris</name>
    <name type="common">Freshwater tardigrade</name>
    <dbReference type="NCBI Taxonomy" id="2072580"/>
    <lineage>
        <taxon>Eukaryota</taxon>
        <taxon>Metazoa</taxon>
        <taxon>Ecdysozoa</taxon>
        <taxon>Tardigrada</taxon>
        <taxon>Eutardigrada</taxon>
        <taxon>Parachela</taxon>
        <taxon>Hypsibioidea</taxon>
        <taxon>Hypsibiidae</taxon>
        <taxon>Hypsibius</taxon>
    </lineage>
</organism>